<proteinExistence type="predicted"/>
<feature type="compositionally biased region" description="Polar residues" evidence="1">
    <location>
        <begin position="115"/>
        <end position="147"/>
    </location>
</feature>
<evidence type="ECO:0000313" key="3">
    <source>
        <dbReference type="Proteomes" id="UP000275772"/>
    </source>
</evidence>
<feature type="compositionally biased region" description="Low complexity" evidence="1">
    <location>
        <begin position="148"/>
        <end position="159"/>
    </location>
</feature>
<dbReference type="Proteomes" id="UP000275772">
    <property type="component" value="Unassembled WGS sequence"/>
</dbReference>
<dbReference type="AlphaFoldDB" id="A0A383UVS3"/>
<reference evidence="2 3" key="1">
    <citation type="submission" date="2017-11" db="EMBL/GenBank/DDBJ databases">
        <authorList>
            <person name="Kracher B."/>
        </authorList>
    </citation>
    <scope>NUCLEOTIDE SEQUENCE [LARGE SCALE GENOMIC DNA]</scope>
    <source>
        <strain evidence="2 3">RACE1</strain>
    </source>
</reference>
<evidence type="ECO:0000313" key="2">
    <source>
        <dbReference type="EMBL" id="SZF04453.1"/>
    </source>
</evidence>
<accession>A0A383UVS3</accession>
<evidence type="ECO:0000256" key="1">
    <source>
        <dbReference type="SAM" id="MobiDB-lite"/>
    </source>
</evidence>
<feature type="compositionally biased region" description="Low complexity" evidence="1">
    <location>
        <begin position="61"/>
        <end position="72"/>
    </location>
</feature>
<sequence>MAARSPSLRKINLHAASAEAMPSAATVSTTSSTSGTARSENPTTSLSPSRLPVKLTRRSSRPASPSRNQARSRPTRVSVPAAPKPTGTGRPRSVSQRNPLPADNDPAKKDRSKPPITTSRHVLTASTSASITRQSSHGRALSTSTCMTSVTSRPSTRSSNDNFKPYTALGSDAFLKKPAFNTHQQHFSPAKNLAPKPHPAVFLAPPTPSKRPANKAISAETAKLQNELLQLYLLHQDVDHVIQEWRTSAKEKLKDQFDAVVKKKAANEQLETQAAAKVNAAALERWQNMGTPEWSVDDKIQVLDELLTGIWNLGEVGGKYSKVVRRFERWVKQCQEILQSRSQGDGKVDEQNLFIEKLEPAWKDDCLLLHHKLENWTEKMRDLGLPDAGSSLGQVMVRVQRILKGMITELNLMAQIEEDAMDMELAWIGCMNNDLTDDEEMPTACAIWRVP</sequence>
<feature type="compositionally biased region" description="Polar residues" evidence="1">
    <location>
        <begin position="38"/>
        <end position="48"/>
    </location>
</feature>
<gene>
    <name evidence="2" type="ORF">BLGHR1_15249</name>
</gene>
<feature type="compositionally biased region" description="Low complexity" evidence="1">
    <location>
        <begin position="15"/>
        <end position="37"/>
    </location>
</feature>
<dbReference type="EMBL" id="UNSH01000067">
    <property type="protein sequence ID" value="SZF04453.1"/>
    <property type="molecule type" value="Genomic_DNA"/>
</dbReference>
<protein>
    <submittedName>
        <fullName evidence="2">Uncharacterized protein</fullName>
    </submittedName>
</protein>
<feature type="region of interest" description="Disordered" evidence="1">
    <location>
        <begin position="1"/>
        <end position="163"/>
    </location>
</feature>
<name>A0A383UVS3_BLUHO</name>
<organism evidence="2 3">
    <name type="scientific">Blumeria hordei</name>
    <name type="common">Barley powdery mildew</name>
    <name type="synonym">Blumeria graminis f. sp. hordei</name>
    <dbReference type="NCBI Taxonomy" id="2867405"/>
    <lineage>
        <taxon>Eukaryota</taxon>
        <taxon>Fungi</taxon>
        <taxon>Dikarya</taxon>
        <taxon>Ascomycota</taxon>
        <taxon>Pezizomycotina</taxon>
        <taxon>Leotiomycetes</taxon>
        <taxon>Erysiphales</taxon>
        <taxon>Erysiphaceae</taxon>
        <taxon>Blumeria</taxon>
    </lineage>
</organism>
<dbReference type="VEuPathDB" id="FungiDB:BLGHR1_15249"/>